<feature type="region of interest" description="Disordered" evidence="3">
    <location>
        <begin position="113"/>
        <end position="170"/>
    </location>
</feature>
<evidence type="ECO:0000256" key="1">
    <source>
        <dbReference type="ARBA" id="ARBA00023054"/>
    </source>
</evidence>
<feature type="compositionally biased region" description="Basic and acidic residues" evidence="3">
    <location>
        <begin position="113"/>
        <end position="127"/>
    </location>
</feature>
<evidence type="ECO:0000256" key="2">
    <source>
        <dbReference type="SAM" id="Coils"/>
    </source>
</evidence>
<dbReference type="GO" id="GO:0005856">
    <property type="term" value="C:cytoskeleton"/>
    <property type="evidence" value="ECO:0007669"/>
    <property type="project" value="TreeGrafter"/>
</dbReference>
<comment type="caution">
    <text evidence="4">The sequence shown here is derived from an EMBL/GenBank/DDBJ whole genome shotgun (WGS) entry which is preliminary data.</text>
</comment>
<evidence type="ECO:0000313" key="4">
    <source>
        <dbReference type="EMBL" id="CAE1284380.1"/>
    </source>
</evidence>
<dbReference type="PANTHER" id="PTHR32083">
    <property type="entry name" value="CILIA AND FLAGELLA-ASSOCIATED PROTEIN 58-RELATED"/>
    <property type="match status" value="1"/>
</dbReference>
<organism evidence="4 5">
    <name type="scientific">Acanthosepion pharaonis</name>
    <name type="common">Pharaoh cuttlefish</name>
    <name type="synonym">Sepia pharaonis</name>
    <dbReference type="NCBI Taxonomy" id="158019"/>
    <lineage>
        <taxon>Eukaryota</taxon>
        <taxon>Metazoa</taxon>
        <taxon>Spiralia</taxon>
        <taxon>Lophotrochozoa</taxon>
        <taxon>Mollusca</taxon>
        <taxon>Cephalopoda</taxon>
        <taxon>Coleoidea</taxon>
        <taxon>Decapodiformes</taxon>
        <taxon>Sepiida</taxon>
        <taxon>Sepiina</taxon>
        <taxon>Sepiidae</taxon>
        <taxon>Acanthosepion</taxon>
    </lineage>
</organism>
<dbReference type="OrthoDB" id="6106288at2759"/>
<name>A0A812D289_ACAPH</name>
<evidence type="ECO:0000256" key="3">
    <source>
        <dbReference type="SAM" id="MobiDB-lite"/>
    </source>
</evidence>
<proteinExistence type="predicted"/>
<feature type="coiled-coil region" evidence="2">
    <location>
        <begin position="230"/>
        <end position="327"/>
    </location>
</feature>
<protein>
    <submittedName>
        <fullName evidence="4">Uncharacterized protein</fullName>
    </submittedName>
</protein>
<keyword evidence="5" id="KW-1185">Reference proteome</keyword>
<dbReference type="AlphaFoldDB" id="A0A812D289"/>
<keyword evidence="1 2" id="KW-0175">Coiled coil</keyword>
<reference evidence="4" key="1">
    <citation type="submission" date="2021-01" db="EMBL/GenBank/DDBJ databases">
        <authorList>
            <person name="Li R."/>
            <person name="Bekaert M."/>
        </authorList>
    </citation>
    <scope>NUCLEOTIDE SEQUENCE</scope>
    <source>
        <strain evidence="4">Farmed</strain>
    </source>
</reference>
<dbReference type="PANTHER" id="PTHR32083:SF48">
    <property type="entry name" value="TRANS-GOLGI NETWORK-LOCALIZED SYP41-INTERACTING PROTEIN 1"/>
    <property type="match status" value="1"/>
</dbReference>
<dbReference type="Gene3D" id="1.10.287.2610">
    <property type="match status" value="1"/>
</dbReference>
<accession>A0A812D289</accession>
<dbReference type="EMBL" id="CAHIKZ030002287">
    <property type="protein sequence ID" value="CAE1284380.1"/>
    <property type="molecule type" value="Genomic_DNA"/>
</dbReference>
<sequence>MMPVPYSEMKGFRNSSVSKKSHRKPCCPCCSCEDIRPSKTKPKCTPTRVGPLNMIESEYIKNLQLQIHYLEMESKYLWKRALEQDDSRKMDEDRNFDDQSYLRNKAIGSSWDKRESTYTNKATRESPRTYSSLKPEDYGKYKSDIPKSPVYDKPSVHDRSSALKSTSYKSMYGTPGKYDTSFTKTVDHTSRGYTSPTYTSRAYSSRDYTSRGYTSRGITSDYNQCDSDINDDLERLIKNVKCQDANLKRLSTEKAKIDEMLNQEKQMHAKNLRKAQDDLERLRRELDNERQQKRQCELEINRLTDDVRENENNLRQLQMDKSMLANQMAQRDHQLQSVKANFEDTRSGLQRRETEMNELQDKYDKSHDIFNQMASEMREEQKALKEHLSSADIKIQELESNRDVLAEKNGQLIKENSFLDQEVNKLQNQLQHERGVLAEKEKQREMAADKISSMANDIKAIRKELQESKQKVSELDSKLQETMENLYAQESQNERLDKMLTSATSRVSELESIRERLSADIKELQDERSSLLDRTSLLESELCYQRGEVEQLQSKAQNLNSQLKDVEELKSLQNSLQMQKWGEFGKLANSMQNLSRSMCQNRGTTLIIETE</sequence>
<dbReference type="Proteomes" id="UP000597762">
    <property type="component" value="Unassembled WGS sequence"/>
</dbReference>
<evidence type="ECO:0000313" key="5">
    <source>
        <dbReference type="Proteomes" id="UP000597762"/>
    </source>
</evidence>
<feature type="coiled-coil region" evidence="2">
    <location>
        <begin position="381"/>
        <end position="569"/>
    </location>
</feature>
<gene>
    <name evidence="4" type="ORF">SPHA_44708</name>
</gene>
<feature type="compositionally biased region" description="Basic and acidic residues" evidence="3">
    <location>
        <begin position="134"/>
        <end position="145"/>
    </location>
</feature>